<proteinExistence type="predicted"/>
<dbReference type="AlphaFoldDB" id="A0A9D2ID46"/>
<dbReference type="Proteomes" id="UP000824259">
    <property type="component" value="Unassembled WGS sequence"/>
</dbReference>
<name>A0A9D2ID46_9BACT</name>
<protein>
    <recommendedName>
        <fullName evidence="4">Tetratricopeptide repeat protein</fullName>
    </recommendedName>
</protein>
<dbReference type="InterPro" id="IPR011990">
    <property type="entry name" value="TPR-like_helical_dom_sf"/>
</dbReference>
<organism evidence="2 3">
    <name type="scientific">Candidatus Alistipes avicola</name>
    <dbReference type="NCBI Taxonomy" id="2838432"/>
    <lineage>
        <taxon>Bacteria</taxon>
        <taxon>Pseudomonadati</taxon>
        <taxon>Bacteroidota</taxon>
        <taxon>Bacteroidia</taxon>
        <taxon>Bacteroidales</taxon>
        <taxon>Rikenellaceae</taxon>
        <taxon>Alistipes</taxon>
    </lineage>
</organism>
<accession>A0A9D2ID46</accession>
<dbReference type="SUPFAM" id="SSF48452">
    <property type="entry name" value="TPR-like"/>
    <property type="match status" value="2"/>
</dbReference>
<evidence type="ECO:0000256" key="1">
    <source>
        <dbReference type="SAM" id="SignalP"/>
    </source>
</evidence>
<reference evidence="2" key="2">
    <citation type="submission" date="2021-04" db="EMBL/GenBank/DDBJ databases">
        <authorList>
            <person name="Gilroy R."/>
        </authorList>
    </citation>
    <scope>NUCLEOTIDE SEQUENCE</scope>
    <source>
        <strain evidence="2">CHK169-11906</strain>
    </source>
</reference>
<feature type="chain" id="PRO_5038867317" description="Tetratricopeptide repeat protein" evidence="1">
    <location>
        <begin position="20"/>
        <end position="325"/>
    </location>
</feature>
<evidence type="ECO:0008006" key="4">
    <source>
        <dbReference type="Google" id="ProtNLM"/>
    </source>
</evidence>
<dbReference type="Gene3D" id="1.25.40.10">
    <property type="entry name" value="Tetratricopeptide repeat domain"/>
    <property type="match status" value="3"/>
</dbReference>
<comment type="caution">
    <text evidence="2">The sequence shown here is derived from an EMBL/GenBank/DDBJ whole genome shotgun (WGS) entry which is preliminary data.</text>
</comment>
<dbReference type="EMBL" id="DWYR01000008">
    <property type="protein sequence ID" value="HJA98356.1"/>
    <property type="molecule type" value="Genomic_DNA"/>
</dbReference>
<gene>
    <name evidence="2" type="ORF">H9779_01985</name>
</gene>
<reference evidence="2" key="1">
    <citation type="journal article" date="2021" name="PeerJ">
        <title>Extensive microbial diversity within the chicken gut microbiome revealed by metagenomics and culture.</title>
        <authorList>
            <person name="Gilroy R."/>
            <person name="Ravi A."/>
            <person name="Getino M."/>
            <person name="Pursley I."/>
            <person name="Horton D.L."/>
            <person name="Alikhan N.F."/>
            <person name="Baker D."/>
            <person name="Gharbi K."/>
            <person name="Hall N."/>
            <person name="Watson M."/>
            <person name="Adriaenssens E.M."/>
            <person name="Foster-Nyarko E."/>
            <person name="Jarju S."/>
            <person name="Secka A."/>
            <person name="Antonio M."/>
            <person name="Oren A."/>
            <person name="Chaudhuri R.R."/>
            <person name="La Ragione R."/>
            <person name="Hildebrand F."/>
            <person name="Pallen M.J."/>
        </authorList>
    </citation>
    <scope>NUCLEOTIDE SEQUENCE</scope>
    <source>
        <strain evidence="2">CHK169-11906</strain>
    </source>
</reference>
<sequence>MKKLFISALALFAAFSISAQDLSVVYNQAVTAFNGRDYATAAQGFETLIDQGMDSEDVDVQGWVSTAKSNLPRCYFMMGGMAAQQKDLDKALTNFIKSAELAELYGNFQQSVQSKGWVANIYRVKGGEAFNNKDYATAAEVFSKGYEYDPLNTEMALNLAMSYSELALANKDLELYRKGMEVYENIAALDNPKFAEDVAKAKEMIGIYTNNMVAVMQQAGNNDAVIAMADEMLAANPSNALAQKIRLQALFSKKDYAGVIASAEAAASAQQNEEDRSDMYFILGAAYNAQAKAPQAIEALGKVTAGSNVAAAKDTIAKLTANNKQ</sequence>
<evidence type="ECO:0000313" key="2">
    <source>
        <dbReference type="EMBL" id="HJA98356.1"/>
    </source>
</evidence>
<keyword evidence="1" id="KW-0732">Signal</keyword>
<evidence type="ECO:0000313" key="3">
    <source>
        <dbReference type="Proteomes" id="UP000824259"/>
    </source>
</evidence>
<feature type="signal peptide" evidence="1">
    <location>
        <begin position="1"/>
        <end position="19"/>
    </location>
</feature>